<accession>A0A0U2N617</accession>
<evidence type="ECO:0000313" key="1">
    <source>
        <dbReference type="EMBL" id="ALS56071.1"/>
    </source>
</evidence>
<dbReference type="EMBL" id="KT201086">
    <property type="protein sequence ID" value="ALS56071.1"/>
    <property type="molecule type" value="Genomic_DNA"/>
</dbReference>
<name>A0A0U2N617_9BACT</name>
<dbReference type="InterPro" id="IPR027417">
    <property type="entry name" value="P-loop_NTPase"/>
</dbReference>
<sequence>MLEEDIEERIKLLIPTLGVDQDLLRKNILFVSRVSQPDAIEDFLSLELDENQLELLKWVKNHTGNEKSPVIVLDNLSNLAELGDDNSAGHMQSFNKARKLGCSLVIVHHTGKTLDLGPDGVPTWRGSYDMATRLDKTICLLPCPSSMDVYVTFQVIEGKSRRGQRLNTSIQLNPYDQKWELYDETLADDRNQMITDLIEKGFVAKLEDLKDIIGRSVSSAERYVKQAIDSGYLSQQDWKESKQRAKNSDSPKEERIKEAKDFLQANYEILRNDSGRNGRYIVQKKTFSIDLHSDF</sequence>
<organism evidence="1">
    <name type="scientific">uncultured bacterium EIL80B09</name>
    <dbReference type="NCBI Taxonomy" id="1768206"/>
    <lineage>
        <taxon>Bacteria</taxon>
        <taxon>environmental samples</taxon>
    </lineage>
</organism>
<dbReference type="Gene3D" id="3.40.50.300">
    <property type="entry name" value="P-loop containing nucleotide triphosphate hydrolases"/>
    <property type="match status" value="1"/>
</dbReference>
<proteinExistence type="predicted"/>
<dbReference type="AlphaFoldDB" id="A0A0U2N617"/>
<reference evidence="1" key="1">
    <citation type="journal article" date="2016" name="ISME J.">
        <title>Functional metagenomic screen reveals new and diverse microbial rhodopsins.</title>
        <authorList>
            <person name="Pushkarev A."/>
            <person name="Beja O."/>
        </authorList>
    </citation>
    <scope>NUCLEOTIDE SEQUENCE</scope>
</reference>
<protein>
    <submittedName>
        <fullName evidence="1">Uncharacterized protein</fullName>
    </submittedName>
</protein>